<evidence type="ECO:0000256" key="3">
    <source>
        <dbReference type="ARBA" id="ARBA00008184"/>
    </source>
</evidence>
<comment type="subcellular location">
    <subcellularLocation>
        <location evidence="8">Cytoplasm</location>
    </subcellularLocation>
</comment>
<protein>
    <recommendedName>
        <fullName evidence="4 8">Uracil-DNA glycosylase</fullName>
        <shortName evidence="8">UDG</shortName>
        <ecNumber evidence="4 8">3.2.2.27</ecNumber>
    </recommendedName>
</protein>
<organism evidence="12 13">
    <name type="scientific">Candidatus Lloydbacteria bacterium RIFCSPHIGHO2_01_FULL_49_22</name>
    <dbReference type="NCBI Taxonomy" id="1798658"/>
    <lineage>
        <taxon>Bacteria</taxon>
        <taxon>Candidatus Lloydiibacteriota</taxon>
    </lineage>
</organism>
<dbReference type="NCBIfam" id="TIGR00628">
    <property type="entry name" value="ung"/>
    <property type="match status" value="1"/>
</dbReference>
<feature type="domain" description="Uracil-DNA glycosylase-like" evidence="11">
    <location>
        <begin position="50"/>
        <end position="210"/>
    </location>
</feature>
<dbReference type="PANTHER" id="PTHR11264">
    <property type="entry name" value="URACIL-DNA GLYCOSYLASE"/>
    <property type="match status" value="1"/>
</dbReference>
<dbReference type="InterPro" id="IPR005122">
    <property type="entry name" value="Uracil-DNA_glycosylase-like"/>
</dbReference>
<evidence type="ECO:0000256" key="10">
    <source>
        <dbReference type="RuleBase" id="RU003780"/>
    </source>
</evidence>
<evidence type="ECO:0000256" key="7">
    <source>
        <dbReference type="ARBA" id="ARBA00023204"/>
    </source>
</evidence>
<comment type="similarity">
    <text evidence="3 8 10">Belongs to the uracil-DNA glycosylase (UDG) superfamily. UNG family.</text>
</comment>
<dbReference type="SUPFAM" id="SSF52141">
    <property type="entry name" value="Uracil-DNA glycosylase-like"/>
    <property type="match status" value="1"/>
</dbReference>
<keyword evidence="6 8" id="KW-0378">Hydrolase</keyword>
<dbReference type="EMBL" id="MHLI01000004">
    <property type="protein sequence ID" value="OGZ06379.1"/>
    <property type="molecule type" value="Genomic_DNA"/>
</dbReference>
<comment type="caution">
    <text evidence="12">The sequence shown here is derived from an EMBL/GenBank/DDBJ whole genome shotgun (WGS) entry which is preliminary data.</text>
</comment>
<evidence type="ECO:0000259" key="11">
    <source>
        <dbReference type="SMART" id="SM00986"/>
    </source>
</evidence>
<dbReference type="CDD" id="cd10027">
    <property type="entry name" value="UDG-F1-like"/>
    <property type="match status" value="1"/>
</dbReference>
<dbReference type="SMART" id="SM00987">
    <property type="entry name" value="UreE_C"/>
    <property type="match status" value="1"/>
</dbReference>
<keyword evidence="5 8" id="KW-0227">DNA damage</keyword>
<dbReference type="GO" id="GO:0005737">
    <property type="term" value="C:cytoplasm"/>
    <property type="evidence" value="ECO:0007669"/>
    <property type="project" value="UniProtKB-SubCell"/>
</dbReference>
<keyword evidence="8" id="KW-0963">Cytoplasm</keyword>
<feature type="active site" description="Proton acceptor" evidence="8 9">
    <location>
        <position position="65"/>
    </location>
</feature>
<evidence type="ECO:0000256" key="8">
    <source>
        <dbReference type="HAMAP-Rule" id="MF_00148"/>
    </source>
</evidence>
<dbReference type="PANTHER" id="PTHR11264:SF0">
    <property type="entry name" value="URACIL-DNA GLYCOSYLASE"/>
    <property type="match status" value="1"/>
</dbReference>
<evidence type="ECO:0000256" key="9">
    <source>
        <dbReference type="PROSITE-ProRule" id="PRU10072"/>
    </source>
</evidence>
<dbReference type="NCBIfam" id="NF003591">
    <property type="entry name" value="PRK05254.1-4"/>
    <property type="match status" value="1"/>
</dbReference>
<evidence type="ECO:0000313" key="12">
    <source>
        <dbReference type="EMBL" id="OGZ06379.1"/>
    </source>
</evidence>
<evidence type="ECO:0000256" key="5">
    <source>
        <dbReference type="ARBA" id="ARBA00022763"/>
    </source>
</evidence>
<comment type="catalytic activity">
    <reaction evidence="1 8 10">
        <text>Hydrolyzes single-stranded DNA or mismatched double-stranded DNA and polynucleotides, releasing free uracil.</text>
        <dbReference type="EC" id="3.2.2.27"/>
    </reaction>
</comment>
<sequence length="221" mass="24848">MNIAISTSWEIFLHDELAKPYFVKLRESMSDAYRSGPVFPSAQNIFRAFELCAPDDVKVVILGQDPYHTPGVADGLAFSSFPQNPIPPSLKNIYKEIENEFGYTCEPTPDLSRFASQGVLLLNASLTVQSGLANSHALFGWHTFTNAVISIISRECEHVVFVLWGNYAREKRTLIDGTKHLILESPHPSPLSAHRGFFGNGHFKKANEYLKRHGKREIVWC</sequence>
<dbReference type="InterPro" id="IPR002043">
    <property type="entry name" value="UDG_fam1"/>
</dbReference>
<reference evidence="12 13" key="1">
    <citation type="journal article" date="2016" name="Nat. Commun.">
        <title>Thousands of microbial genomes shed light on interconnected biogeochemical processes in an aquifer system.</title>
        <authorList>
            <person name="Anantharaman K."/>
            <person name="Brown C.T."/>
            <person name="Hug L.A."/>
            <person name="Sharon I."/>
            <person name="Castelle C.J."/>
            <person name="Probst A.J."/>
            <person name="Thomas B.C."/>
            <person name="Singh A."/>
            <person name="Wilkins M.J."/>
            <person name="Karaoz U."/>
            <person name="Brodie E.L."/>
            <person name="Williams K.H."/>
            <person name="Hubbard S.S."/>
            <person name="Banfield J.F."/>
        </authorList>
    </citation>
    <scope>NUCLEOTIDE SEQUENCE [LARGE SCALE GENOMIC DNA]</scope>
</reference>
<evidence type="ECO:0000256" key="2">
    <source>
        <dbReference type="ARBA" id="ARBA00002631"/>
    </source>
</evidence>
<keyword evidence="7 8" id="KW-0234">DNA repair</keyword>
<dbReference type="PROSITE" id="PS00130">
    <property type="entry name" value="U_DNA_GLYCOSYLASE"/>
    <property type="match status" value="1"/>
</dbReference>
<dbReference type="Proteomes" id="UP000177122">
    <property type="component" value="Unassembled WGS sequence"/>
</dbReference>
<dbReference type="NCBIfam" id="NF003589">
    <property type="entry name" value="PRK05254.1-2"/>
    <property type="match status" value="1"/>
</dbReference>
<evidence type="ECO:0000256" key="6">
    <source>
        <dbReference type="ARBA" id="ARBA00022801"/>
    </source>
</evidence>
<comment type="function">
    <text evidence="2 8 10">Excises uracil residues from the DNA which can arise as a result of misincorporation of dUMP residues by DNA polymerase or due to deamination of cytosine.</text>
</comment>
<dbReference type="Gene3D" id="3.40.470.10">
    <property type="entry name" value="Uracil-DNA glycosylase-like domain"/>
    <property type="match status" value="1"/>
</dbReference>
<dbReference type="Pfam" id="PF03167">
    <property type="entry name" value="UDG"/>
    <property type="match status" value="1"/>
</dbReference>
<dbReference type="GO" id="GO:0004844">
    <property type="term" value="F:uracil DNA N-glycosylase activity"/>
    <property type="evidence" value="ECO:0007669"/>
    <property type="project" value="UniProtKB-UniRule"/>
</dbReference>
<dbReference type="NCBIfam" id="NF003588">
    <property type="entry name" value="PRK05254.1-1"/>
    <property type="match status" value="1"/>
</dbReference>
<evidence type="ECO:0000256" key="4">
    <source>
        <dbReference type="ARBA" id="ARBA00012030"/>
    </source>
</evidence>
<dbReference type="SMART" id="SM00986">
    <property type="entry name" value="UDG"/>
    <property type="match status" value="1"/>
</dbReference>
<dbReference type="AlphaFoldDB" id="A0A1G2CYB8"/>
<proteinExistence type="inferred from homology"/>
<dbReference type="InterPro" id="IPR018085">
    <property type="entry name" value="Ura-DNA_Glyclase_AS"/>
</dbReference>
<evidence type="ECO:0000313" key="13">
    <source>
        <dbReference type="Proteomes" id="UP000177122"/>
    </source>
</evidence>
<gene>
    <name evidence="8" type="primary">ung</name>
    <name evidence="12" type="ORF">A2845_00880</name>
</gene>
<evidence type="ECO:0000256" key="1">
    <source>
        <dbReference type="ARBA" id="ARBA00001400"/>
    </source>
</evidence>
<dbReference type="InterPro" id="IPR036895">
    <property type="entry name" value="Uracil-DNA_glycosylase-like_sf"/>
</dbReference>
<dbReference type="GO" id="GO:0097510">
    <property type="term" value="P:base-excision repair, AP site formation via deaminated base removal"/>
    <property type="evidence" value="ECO:0007669"/>
    <property type="project" value="TreeGrafter"/>
</dbReference>
<dbReference type="HAMAP" id="MF_00148">
    <property type="entry name" value="UDG"/>
    <property type="match status" value="1"/>
</dbReference>
<dbReference type="NCBIfam" id="NF003592">
    <property type="entry name" value="PRK05254.1-5"/>
    <property type="match status" value="1"/>
</dbReference>
<dbReference type="EC" id="3.2.2.27" evidence="4 8"/>
<name>A0A1G2CYB8_9BACT</name>
<accession>A0A1G2CYB8</accession>